<dbReference type="GO" id="GO:1990961">
    <property type="term" value="P:xenobiotic detoxification by transmembrane export across the plasma membrane"/>
    <property type="evidence" value="ECO:0007669"/>
    <property type="project" value="InterPro"/>
</dbReference>
<gene>
    <name evidence="3" type="ORF">IAC54_02385</name>
</gene>
<accession>A0A9D9E3X9</accession>
<evidence type="ECO:0000259" key="2">
    <source>
        <dbReference type="Pfam" id="PF25881"/>
    </source>
</evidence>
<dbReference type="SUPFAM" id="SSF111369">
    <property type="entry name" value="HlyD-like secretion proteins"/>
    <property type="match status" value="1"/>
</dbReference>
<feature type="transmembrane region" description="Helical" evidence="1">
    <location>
        <begin position="12"/>
        <end position="33"/>
    </location>
</feature>
<reference evidence="3" key="1">
    <citation type="submission" date="2020-10" db="EMBL/GenBank/DDBJ databases">
        <authorList>
            <person name="Gilroy R."/>
        </authorList>
    </citation>
    <scope>NUCLEOTIDE SEQUENCE</scope>
    <source>
        <strain evidence="3">G3-4614</strain>
    </source>
</reference>
<protein>
    <submittedName>
        <fullName evidence="3">Biotin/lipoyl-binding protein</fullName>
    </submittedName>
</protein>
<dbReference type="Gene3D" id="2.40.50.100">
    <property type="match status" value="1"/>
</dbReference>
<sequence length="185" mass="20169">MNTSRKQKEKSIAIGLVSLVILIAILTIIGFFLTSKGDETIQGQAEATQVRISGKLPGRVTAFFVTEGEMVSKGDTLVEIFSSDAEAKLMQAEAMKNVYMAQNQKVDAGARKEVIAGAYDMWQKAVAGVEIAKKSYDRMEALYKKGVVSAQKRDEAEANYKAMAATERAAKSQYEMAKNGAQIED</sequence>
<keyword evidence="1" id="KW-0812">Transmembrane</keyword>
<dbReference type="Proteomes" id="UP000823636">
    <property type="component" value="Unassembled WGS sequence"/>
</dbReference>
<dbReference type="PANTHER" id="PTHR30438:SF1">
    <property type="entry name" value="36 KDA ANTIGEN"/>
    <property type="match status" value="1"/>
</dbReference>
<dbReference type="GO" id="GO:0019898">
    <property type="term" value="C:extrinsic component of membrane"/>
    <property type="evidence" value="ECO:0007669"/>
    <property type="project" value="InterPro"/>
</dbReference>
<evidence type="ECO:0000256" key="1">
    <source>
        <dbReference type="SAM" id="Phobius"/>
    </source>
</evidence>
<dbReference type="PANTHER" id="PTHR30438">
    <property type="entry name" value="36 KDA ANTIGEN-RELATED"/>
    <property type="match status" value="1"/>
</dbReference>
<comment type="caution">
    <text evidence="3">The sequence shown here is derived from an EMBL/GenBank/DDBJ whole genome shotgun (WGS) entry which is preliminary data.</text>
</comment>
<name>A0A9D9E3X9_9BACT</name>
<evidence type="ECO:0000313" key="4">
    <source>
        <dbReference type="Proteomes" id="UP000823636"/>
    </source>
</evidence>
<dbReference type="EMBL" id="JADIMW010000025">
    <property type="protein sequence ID" value="MBO8437731.1"/>
    <property type="molecule type" value="Genomic_DNA"/>
</dbReference>
<reference evidence="3" key="2">
    <citation type="journal article" date="2021" name="PeerJ">
        <title>Extensive microbial diversity within the chicken gut microbiome revealed by metagenomics and culture.</title>
        <authorList>
            <person name="Gilroy R."/>
            <person name="Ravi A."/>
            <person name="Getino M."/>
            <person name="Pursley I."/>
            <person name="Horton D.L."/>
            <person name="Alikhan N.F."/>
            <person name="Baker D."/>
            <person name="Gharbi K."/>
            <person name="Hall N."/>
            <person name="Watson M."/>
            <person name="Adriaenssens E.M."/>
            <person name="Foster-Nyarko E."/>
            <person name="Jarju S."/>
            <person name="Secka A."/>
            <person name="Antonio M."/>
            <person name="Oren A."/>
            <person name="Chaudhuri R.R."/>
            <person name="La Ragione R."/>
            <person name="Hildebrand F."/>
            <person name="Pallen M.J."/>
        </authorList>
    </citation>
    <scope>NUCLEOTIDE SEQUENCE</scope>
    <source>
        <strain evidence="3">G3-4614</strain>
    </source>
</reference>
<feature type="non-terminal residue" evidence="3">
    <location>
        <position position="185"/>
    </location>
</feature>
<dbReference type="InterPro" id="IPR059052">
    <property type="entry name" value="HH_YbhG-like"/>
</dbReference>
<dbReference type="Gene3D" id="6.10.140.1990">
    <property type="match status" value="1"/>
</dbReference>
<evidence type="ECO:0000313" key="3">
    <source>
        <dbReference type="EMBL" id="MBO8437731.1"/>
    </source>
</evidence>
<organism evidence="3 4">
    <name type="scientific">Candidatus Caccoplasma merdipullorum</name>
    <dbReference type="NCBI Taxonomy" id="2840718"/>
    <lineage>
        <taxon>Bacteria</taxon>
        <taxon>Pseudomonadati</taxon>
        <taxon>Bacteroidota</taxon>
        <taxon>Bacteroidia</taxon>
        <taxon>Bacteroidales</taxon>
        <taxon>Bacteroidaceae</taxon>
        <taxon>Bacteroidaceae incertae sedis</taxon>
        <taxon>Candidatus Caccoplasma</taxon>
    </lineage>
</organism>
<dbReference type="AlphaFoldDB" id="A0A9D9E3X9"/>
<proteinExistence type="predicted"/>
<dbReference type="Pfam" id="PF25881">
    <property type="entry name" value="HH_YBHG"/>
    <property type="match status" value="1"/>
</dbReference>
<feature type="domain" description="YbhG-like alpha-helical hairpin" evidence="2">
    <location>
        <begin position="83"/>
        <end position="184"/>
    </location>
</feature>
<keyword evidence="1" id="KW-0472">Membrane</keyword>
<keyword evidence="1" id="KW-1133">Transmembrane helix</keyword>
<dbReference type="InterPro" id="IPR030190">
    <property type="entry name" value="MacA_alpha-hairpin_sf"/>
</dbReference>
<dbReference type="GO" id="GO:1990195">
    <property type="term" value="C:macrolide transmembrane transporter complex"/>
    <property type="evidence" value="ECO:0007669"/>
    <property type="project" value="InterPro"/>
</dbReference>